<dbReference type="AlphaFoldDB" id="A0A377J3M9"/>
<dbReference type="Pfam" id="PF03646">
    <property type="entry name" value="FlaG"/>
    <property type="match status" value="1"/>
</dbReference>
<dbReference type="SUPFAM" id="SSF160214">
    <property type="entry name" value="FlaG-like"/>
    <property type="match status" value="1"/>
</dbReference>
<evidence type="ECO:0000313" key="2">
    <source>
        <dbReference type="Proteomes" id="UP000254841"/>
    </source>
</evidence>
<dbReference type="Proteomes" id="UP000254841">
    <property type="component" value="Unassembled WGS sequence"/>
</dbReference>
<dbReference type="PANTHER" id="PTHR37166:SF1">
    <property type="entry name" value="PROTEIN FLAG"/>
    <property type="match status" value="1"/>
</dbReference>
<dbReference type="EMBL" id="UGHV01000001">
    <property type="protein sequence ID" value="STO97107.1"/>
    <property type="molecule type" value="Genomic_DNA"/>
</dbReference>
<keyword evidence="1" id="KW-0966">Cell projection</keyword>
<keyword evidence="1" id="KW-0969">Cilium</keyword>
<reference evidence="1 2" key="1">
    <citation type="submission" date="2018-06" db="EMBL/GenBank/DDBJ databases">
        <authorList>
            <consortium name="Pathogen Informatics"/>
            <person name="Doyle S."/>
        </authorList>
    </citation>
    <scope>NUCLEOTIDE SEQUENCE [LARGE SCALE GENOMIC DNA]</scope>
    <source>
        <strain evidence="1 2">NCTC12410</strain>
    </source>
</reference>
<sequence>MAEVHTNQFSSIKNTLYGMVNSAGQAYKQDSIQASNTRAANSAQVQRDEMHTRGELIHTAKEINKKMEHIGADINFSYNDDIGGLVVTVKDPSNGGKVIREIPSKEAIELTKKMHEVVGLIFDKEV</sequence>
<evidence type="ECO:0000313" key="1">
    <source>
        <dbReference type="EMBL" id="STO97107.1"/>
    </source>
</evidence>
<gene>
    <name evidence="1" type="primary">flaG</name>
    <name evidence="1" type="ORF">NCTC12410_00929</name>
</gene>
<dbReference type="PANTHER" id="PTHR37166">
    <property type="entry name" value="PROTEIN FLAG"/>
    <property type="match status" value="1"/>
</dbReference>
<dbReference type="InterPro" id="IPR005186">
    <property type="entry name" value="FlaG"/>
</dbReference>
<accession>A0A377J3M9</accession>
<protein>
    <submittedName>
        <fullName evidence="1">Flagellar protein</fullName>
    </submittedName>
</protein>
<name>A0A377J3M9_9HELI</name>
<organism evidence="1 2">
    <name type="scientific">Helicobacter canis</name>
    <dbReference type="NCBI Taxonomy" id="29419"/>
    <lineage>
        <taxon>Bacteria</taxon>
        <taxon>Pseudomonadati</taxon>
        <taxon>Campylobacterota</taxon>
        <taxon>Epsilonproteobacteria</taxon>
        <taxon>Campylobacterales</taxon>
        <taxon>Helicobacteraceae</taxon>
        <taxon>Helicobacter</taxon>
    </lineage>
</organism>
<dbReference type="InterPro" id="IPR035924">
    <property type="entry name" value="FlaG-like_sf"/>
</dbReference>
<proteinExistence type="predicted"/>
<keyword evidence="1" id="KW-0282">Flagellum</keyword>
<dbReference type="Gene3D" id="3.30.160.170">
    <property type="entry name" value="FlaG-like"/>
    <property type="match status" value="1"/>
</dbReference>